<proteinExistence type="predicted"/>
<protein>
    <recommendedName>
        <fullName evidence="2">PDZ domain-containing protein</fullName>
    </recommendedName>
</protein>
<name>A0AAV1UT22_9STRA</name>
<dbReference type="GO" id="GO:0005634">
    <property type="term" value="C:nucleus"/>
    <property type="evidence" value="ECO:0007669"/>
    <property type="project" value="TreeGrafter"/>
</dbReference>
<dbReference type="Gene3D" id="2.30.42.10">
    <property type="match status" value="1"/>
</dbReference>
<comment type="caution">
    <text evidence="3">The sequence shown here is derived from an EMBL/GenBank/DDBJ whole genome shotgun (WGS) entry which is preliminary data.</text>
</comment>
<dbReference type="SMART" id="SM00228">
    <property type="entry name" value="PDZ"/>
    <property type="match status" value="1"/>
</dbReference>
<evidence type="ECO:0000313" key="3">
    <source>
        <dbReference type="EMBL" id="CAK7937746.1"/>
    </source>
</evidence>
<dbReference type="GO" id="GO:0005737">
    <property type="term" value="C:cytoplasm"/>
    <property type="evidence" value="ECO:0007669"/>
    <property type="project" value="TreeGrafter"/>
</dbReference>
<feature type="domain" description="PDZ" evidence="2">
    <location>
        <begin position="123"/>
        <end position="213"/>
    </location>
</feature>
<gene>
    <name evidence="3" type="ORF">PM001_LOCUS22896</name>
</gene>
<dbReference type="AlphaFoldDB" id="A0AAV1UT22"/>
<reference evidence="3" key="1">
    <citation type="submission" date="2024-01" db="EMBL/GenBank/DDBJ databases">
        <authorList>
            <person name="Webb A."/>
        </authorList>
    </citation>
    <scope>NUCLEOTIDE SEQUENCE</scope>
    <source>
        <strain evidence="3">Pm1</strain>
    </source>
</reference>
<keyword evidence="1" id="KW-0143">Chaperone</keyword>
<dbReference type="PANTHER" id="PTHR12651:SF1">
    <property type="entry name" value="26S PROTEASOME NON-ATPASE REGULATORY SUBUNIT 9"/>
    <property type="match status" value="1"/>
</dbReference>
<accession>A0AAV1UT22</accession>
<dbReference type="InterPro" id="IPR036034">
    <property type="entry name" value="PDZ_sf"/>
</dbReference>
<dbReference type="Proteomes" id="UP001162060">
    <property type="component" value="Unassembled WGS sequence"/>
</dbReference>
<dbReference type="FunFam" id="2.30.42.10:FF:000107">
    <property type="entry name" value="26S proteasome non-ATPase regulatory subunit 9"/>
    <property type="match status" value="1"/>
</dbReference>
<sequence length="238" mass="25908">MSTDDDVVAKYELAVETKQVIEEEIAAYVAELTSGQNPGVTGPLVDAEGFPRADVDVYRVRHVRHLLARKQTDHKQVMQTIEELLPLVFAARSSDLEKTSTRVESFAEDKGAAAAAATATAGAVLSVSLEALENKWKQTLHEVNTDERHLQPFAVVESVQSESPAETAGLQPLDEVLRFGTADASNHRELAAVKDIVERNIGSGIRVLVRRETHLLALELIPQTWSGPGVLGCLLRPT</sequence>
<dbReference type="InterPro" id="IPR035269">
    <property type="entry name" value="PSMD9"/>
</dbReference>
<dbReference type="SUPFAM" id="SSF50156">
    <property type="entry name" value="PDZ domain-like"/>
    <property type="match status" value="1"/>
</dbReference>
<dbReference type="InterPro" id="IPR001478">
    <property type="entry name" value="PDZ"/>
</dbReference>
<dbReference type="InterPro" id="IPR040815">
    <property type="entry name" value="Nas2_N"/>
</dbReference>
<organism evidence="3 4">
    <name type="scientific">Peronospora matthiolae</name>
    <dbReference type="NCBI Taxonomy" id="2874970"/>
    <lineage>
        <taxon>Eukaryota</taxon>
        <taxon>Sar</taxon>
        <taxon>Stramenopiles</taxon>
        <taxon>Oomycota</taxon>
        <taxon>Peronosporomycetes</taxon>
        <taxon>Peronosporales</taxon>
        <taxon>Peronosporaceae</taxon>
        <taxon>Peronospora</taxon>
    </lineage>
</organism>
<dbReference type="Pfam" id="PF18265">
    <property type="entry name" value="Nas2_N"/>
    <property type="match status" value="1"/>
</dbReference>
<evidence type="ECO:0000256" key="1">
    <source>
        <dbReference type="ARBA" id="ARBA00023186"/>
    </source>
</evidence>
<dbReference type="PANTHER" id="PTHR12651">
    <property type="entry name" value="26S PROTEASOME NON-ATPASE REGULATORY SUBUNIT 9"/>
    <property type="match status" value="1"/>
</dbReference>
<dbReference type="Gene3D" id="6.10.140.1710">
    <property type="match status" value="1"/>
</dbReference>
<dbReference type="GO" id="GO:0070682">
    <property type="term" value="P:proteasome regulatory particle assembly"/>
    <property type="evidence" value="ECO:0007669"/>
    <property type="project" value="InterPro"/>
</dbReference>
<evidence type="ECO:0000313" key="4">
    <source>
        <dbReference type="Proteomes" id="UP001162060"/>
    </source>
</evidence>
<dbReference type="EMBL" id="CAKLBY020000227">
    <property type="protein sequence ID" value="CAK7937746.1"/>
    <property type="molecule type" value="Genomic_DNA"/>
</dbReference>
<evidence type="ECO:0000259" key="2">
    <source>
        <dbReference type="SMART" id="SM00228"/>
    </source>
</evidence>